<dbReference type="PANTHER" id="PTHR43591">
    <property type="entry name" value="METHYLTRANSFERASE"/>
    <property type="match status" value="1"/>
</dbReference>
<dbReference type="PANTHER" id="PTHR43591:SF24">
    <property type="entry name" value="2-METHOXY-6-POLYPRENYL-1,4-BENZOQUINOL METHYLASE, MITOCHONDRIAL"/>
    <property type="match status" value="1"/>
</dbReference>
<reference evidence="2 3" key="1">
    <citation type="journal article" date="2016" name="Nat. Commun.">
        <title>Thousands of microbial genomes shed light on interconnected biogeochemical processes in an aquifer system.</title>
        <authorList>
            <person name="Anantharaman K."/>
            <person name="Brown C.T."/>
            <person name="Hug L.A."/>
            <person name="Sharon I."/>
            <person name="Castelle C.J."/>
            <person name="Probst A.J."/>
            <person name="Thomas B.C."/>
            <person name="Singh A."/>
            <person name="Wilkins M.J."/>
            <person name="Karaoz U."/>
            <person name="Brodie E.L."/>
            <person name="Williams K.H."/>
            <person name="Hubbard S.S."/>
            <person name="Banfield J.F."/>
        </authorList>
    </citation>
    <scope>NUCLEOTIDE SEQUENCE [LARGE SCALE GENOMIC DNA]</scope>
</reference>
<evidence type="ECO:0000259" key="1">
    <source>
        <dbReference type="Pfam" id="PF08241"/>
    </source>
</evidence>
<feature type="domain" description="Methyltransferase type 11" evidence="1">
    <location>
        <begin position="52"/>
        <end position="145"/>
    </location>
</feature>
<dbReference type="AlphaFoldDB" id="A0A1F5KAA6"/>
<evidence type="ECO:0000313" key="2">
    <source>
        <dbReference type="EMBL" id="OGE37892.1"/>
    </source>
</evidence>
<dbReference type="Proteomes" id="UP000176527">
    <property type="component" value="Unassembled WGS sequence"/>
</dbReference>
<dbReference type="SUPFAM" id="SSF53335">
    <property type="entry name" value="S-adenosyl-L-methionine-dependent methyltransferases"/>
    <property type="match status" value="1"/>
</dbReference>
<dbReference type="InterPro" id="IPR029063">
    <property type="entry name" value="SAM-dependent_MTases_sf"/>
</dbReference>
<comment type="caution">
    <text evidence="2">The sequence shown here is derived from an EMBL/GenBank/DDBJ whole genome shotgun (WGS) entry which is preliminary data.</text>
</comment>
<sequence>MDNHKSLNEIHEDVPANHYDVGIKKNLFQRYWHKKRFSEILKVVRYVQGSILDVGCHGGTFTRVILEKVGGNKVYGIDVSYSAIKEAQNKIPDGDFRVGDVQKLPFGSNFFDAVFCLEVLEHVDNPKSVVFEIKRVLKKNGYIVILVPTDNILFKIIWRIWTLYYPVWRHAHVQSFTGKSLEGVVKESGLKIKKVKTFNMSMLKLIVAEKK</sequence>
<proteinExistence type="predicted"/>
<dbReference type="CDD" id="cd02440">
    <property type="entry name" value="AdoMet_MTases"/>
    <property type="match status" value="1"/>
</dbReference>
<dbReference type="GO" id="GO:0008757">
    <property type="term" value="F:S-adenosylmethionine-dependent methyltransferase activity"/>
    <property type="evidence" value="ECO:0007669"/>
    <property type="project" value="InterPro"/>
</dbReference>
<dbReference type="Gene3D" id="3.40.50.150">
    <property type="entry name" value="Vaccinia Virus protein VP39"/>
    <property type="match status" value="1"/>
</dbReference>
<dbReference type="InterPro" id="IPR013216">
    <property type="entry name" value="Methyltransf_11"/>
</dbReference>
<dbReference type="EMBL" id="MFDE01000034">
    <property type="protein sequence ID" value="OGE37892.1"/>
    <property type="molecule type" value="Genomic_DNA"/>
</dbReference>
<accession>A0A1F5KAA6</accession>
<protein>
    <recommendedName>
        <fullName evidence="1">Methyltransferase type 11 domain-containing protein</fullName>
    </recommendedName>
</protein>
<organism evidence="2 3">
    <name type="scientific">Candidatus Daviesbacteria bacterium RIFCSPHIGHO2_12_FULL_37_11</name>
    <dbReference type="NCBI Taxonomy" id="1797777"/>
    <lineage>
        <taxon>Bacteria</taxon>
        <taxon>Candidatus Daviesiibacteriota</taxon>
    </lineage>
</organism>
<dbReference type="Pfam" id="PF08241">
    <property type="entry name" value="Methyltransf_11"/>
    <property type="match status" value="1"/>
</dbReference>
<gene>
    <name evidence="2" type="ORF">A3F00_00160</name>
</gene>
<name>A0A1F5KAA6_9BACT</name>
<evidence type="ECO:0000313" key="3">
    <source>
        <dbReference type="Proteomes" id="UP000176527"/>
    </source>
</evidence>